<feature type="compositionally biased region" description="Polar residues" evidence="1">
    <location>
        <begin position="363"/>
        <end position="389"/>
    </location>
</feature>
<feature type="compositionally biased region" description="Polar residues" evidence="1">
    <location>
        <begin position="147"/>
        <end position="176"/>
    </location>
</feature>
<dbReference type="AlphaFoldDB" id="A0A2X0NWZ7"/>
<feature type="compositionally biased region" description="Basic and acidic residues" evidence="1">
    <location>
        <begin position="118"/>
        <end position="144"/>
    </location>
</feature>
<evidence type="ECO:0000313" key="4">
    <source>
        <dbReference type="EMBL" id="SGY35010.1"/>
    </source>
</evidence>
<dbReference type="EMBL" id="FQNC01000041">
    <property type="protein sequence ID" value="SGY35010.1"/>
    <property type="molecule type" value="Genomic_DNA"/>
</dbReference>
<feature type="compositionally biased region" description="Basic and acidic residues" evidence="1">
    <location>
        <begin position="190"/>
        <end position="203"/>
    </location>
</feature>
<name>A0A2X0NWZ7_9BASI</name>
<sequence length="442" mass="46427">MTRVTYFALATVVAATLAASMKLPLCAYPCPESVYKTLSDSYRDGLAQCYDTQKCNVIDKSHANTFQDALCSLGRAAKGQTHASEPSTPVSKKGESKAPGGGQGHEGGSTFNTFSSKKSKEQHEVNKLPQNPERRPSDEKHIANEHPSISQNGTARPSSQTGNSVEHAVQSSLVNATTHPHHSPSSTGHEGQHSKVGDPHEHPLSALEHVQKLTPPETPIPLRKTDKQHQTSGHTSPTHQSPPIENPSSKKRPTEAKPTPKSEQRHNTDKPPSETKKIDALPPTGKMETSSGKETTKAPAQTHENAPAQPGKEKTKAPTQIHKNAPAQTSKKAPVGDGPTTGKNGTGSSDPTKKPVQALPGSSAPQNQSAGSKPRPTSNPAGNSESLQVQTPNNTNGGPGTTGGQSSPSPPPPSRGAPAYILGSWTCLITLGTVIGAAWTMI</sequence>
<feature type="compositionally biased region" description="Polar residues" evidence="1">
    <location>
        <begin position="287"/>
        <end position="304"/>
    </location>
</feature>
<organism evidence="4 5">
    <name type="scientific">Microbotryum silenes-dioicae</name>
    <dbReference type="NCBI Taxonomy" id="796604"/>
    <lineage>
        <taxon>Eukaryota</taxon>
        <taxon>Fungi</taxon>
        <taxon>Dikarya</taxon>
        <taxon>Basidiomycota</taxon>
        <taxon>Pucciniomycotina</taxon>
        <taxon>Microbotryomycetes</taxon>
        <taxon>Microbotryales</taxon>
        <taxon>Microbotryaceae</taxon>
        <taxon>Microbotryum</taxon>
    </lineage>
</organism>
<evidence type="ECO:0000256" key="2">
    <source>
        <dbReference type="SAM" id="Phobius"/>
    </source>
</evidence>
<protein>
    <submittedName>
        <fullName evidence="4">BQ5605_C002g01714 protein</fullName>
    </submittedName>
</protein>
<accession>A0A2X0NWZ7</accession>
<proteinExistence type="predicted"/>
<feature type="signal peptide" evidence="3">
    <location>
        <begin position="1"/>
        <end position="18"/>
    </location>
</feature>
<feature type="chain" id="PRO_5015997754" evidence="3">
    <location>
        <begin position="19"/>
        <end position="442"/>
    </location>
</feature>
<dbReference type="Proteomes" id="UP000249464">
    <property type="component" value="Unassembled WGS sequence"/>
</dbReference>
<feature type="compositionally biased region" description="Basic and acidic residues" evidence="1">
    <location>
        <begin position="252"/>
        <end position="279"/>
    </location>
</feature>
<gene>
    <name evidence="4" type="primary">BQ5605_C002g01714</name>
    <name evidence="4" type="ORF">BQ5605_C002G01714</name>
</gene>
<feature type="compositionally biased region" description="Polar residues" evidence="1">
    <location>
        <begin position="341"/>
        <end position="350"/>
    </location>
</feature>
<keyword evidence="3" id="KW-0732">Signal</keyword>
<feature type="compositionally biased region" description="Polar residues" evidence="1">
    <location>
        <begin position="230"/>
        <end position="247"/>
    </location>
</feature>
<feature type="compositionally biased region" description="Polar residues" evidence="1">
    <location>
        <begin position="317"/>
        <end position="331"/>
    </location>
</feature>
<keyword evidence="5" id="KW-1185">Reference proteome</keyword>
<keyword evidence="2" id="KW-0812">Transmembrane</keyword>
<keyword evidence="2" id="KW-1133">Transmembrane helix</keyword>
<keyword evidence="2" id="KW-0472">Membrane</keyword>
<feature type="region of interest" description="Disordered" evidence="1">
    <location>
        <begin position="79"/>
        <end position="419"/>
    </location>
</feature>
<evidence type="ECO:0000256" key="1">
    <source>
        <dbReference type="SAM" id="MobiDB-lite"/>
    </source>
</evidence>
<feature type="transmembrane region" description="Helical" evidence="2">
    <location>
        <begin position="417"/>
        <end position="439"/>
    </location>
</feature>
<evidence type="ECO:0000313" key="5">
    <source>
        <dbReference type="Proteomes" id="UP000249464"/>
    </source>
</evidence>
<evidence type="ECO:0000256" key="3">
    <source>
        <dbReference type="SAM" id="SignalP"/>
    </source>
</evidence>
<reference evidence="4 5" key="1">
    <citation type="submission" date="2016-11" db="EMBL/GenBank/DDBJ databases">
        <authorList>
            <person name="Jaros S."/>
            <person name="Januszkiewicz K."/>
            <person name="Wedrychowicz H."/>
        </authorList>
    </citation>
    <scope>NUCLEOTIDE SEQUENCE [LARGE SCALE GENOMIC DNA]</scope>
</reference>
<dbReference type="STRING" id="796604.A0A2X0NWZ7"/>
<feature type="compositionally biased region" description="Polar residues" evidence="1">
    <location>
        <begin position="81"/>
        <end position="90"/>
    </location>
</feature>